<dbReference type="EMBL" id="ACUO01000053">
    <property type="protein sequence ID" value="EGN64064.1"/>
    <property type="molecule type" value="Genomic_DNA"/>
</dbReference>
<organism evidence="1 2">
    <name type="scientific">Fusobacterium animalis 11_3_2</name>
    <dbReference type="NCBI Taxonomy" id="457403"/>
    <lineage>
        <taxon>Bacteria</taxon>
        <taxon>Fusobacteriati</taxon>
        <taxon>Fusobacteriota</taxon>
        <taxon>Fusobacteriia</taxon>
        <taxon>Fusobacteriales</taxon>
        <taxon>Fusobacteriaceae</taxon>
        <taxon>Fusobacterium</taxon>
    </lineage>
</organism>
<gene>
    <name evidence="1" type="ORF">HMPREF0401_02602</name>
</gene>
<dbReference type="AlphaFoldDB" id="F7L429"/>
<comment type="caution">
    <text evidence="1">The sequence shown here is derived from an EMBL/GenBank/DDBJ whole genome shotgun (WGS) entry which is preliminary data.</text>
</comment>
<evidence type="ECO:0000313" key="1">
    <source>
        <dbReference type="EMBL" id="EGN64064.1"/>
    </source>
</evidence>
<name>F7L429_9FUSO</name>
<dbReference type="Pfam" id="PF13332">
    <property type="entry name" value="Fil_haemagg_2"/>
    <property type="match status" value="1"/>
</dbReference>
<protein>
    <submittedName>
        <fullName evidence="1">Hemolysin</fullName>
    </submittedName>
</protein>
<dbReference type="HOGENOM" id="CLU_057083_0_0_0"/>
<reference evidence="1" key="1">
    <citation type="submission" date="2011-05" db="EMBL/GenBank/DDBJ databases">
        <title>The Genome Sequence of Fusobacterium sp. 11_3_2.</title>
        <authorList>
            <consortium name="The Broad Institute Genome Sequencing Platform"/>
            <person name="Earl A."/>
            <person name="Ward D."/>
            <person name="Feldgarden M."/>
            <person name="Gevers D."/>
            <person name="Sibley C.D."/>
            <person name="White A.P."/>
            <person name="Crowley S."/>
            <person name="Surette M."/>
            <person name="Strauss J.C."/>
            <person name="Ambrose C.E."/>
            <person name="Allen-Vercoe E."/>
            <person name="Young S.K."/>
            <person name="Zeng Q."/>
            <person name="Gargeya S."/>
            <person name="Fitzgerald M."/>
            <person name="Haas B."/>
            <person name="Abouelleil A."/>
            <person name="Alvarado L."/>
            <person name="Arachchi H.M."/>
            <person name="Berlin A."/>
            <person name="Brown A."/>
            <person name="Chapman S.B."/>
            <person name="Chen Z."/>
            <person name="Dunbar C."/>
            <person name="Freedman E."/>
            <person name="Gearin G."/>
            <person name="Gellesch M."/>
            <person name="Goldberg J."/>
            <person name="Griggs A."/>
            <person name="Gujja S."/>
            <person name="Heiman D."/>
            <person name="Howarth C."/>
            <person name="Larson L."/>
            <person name="Lui A."/>
            <person name="MacDonald P.J.P."/>
            <person name="Mehta T."/>
            <person name="Montmayeur A."/>
            <person name="Murphy C."/>
            <person name="Neiman D."/>
            <person name="Pearson M."/>
            <person name="Priest M."/>
            <person name="Roberts A."/>
            <person name="Saif S."/>
            <person name="Shea T."/>
            <person name="Shenoy N."/>
            <person name="Sisk P."/>
            <person name="Stolte C."/>
            <person name="Sykes S."/>
            <person name="Wortman J."/>
            <person name="Nusbaum C."/>
            <person name="Birren B."/>
        </authorList>
    </citation>
    <scope>NUCLEOTIDE SEQUENCE [LARGE SCALE GENOMIC DNA]</scope>
    <source>
        <strain evidence="1">11_3_2</strain>
    </source>
</reference>
<evidence type="ECO:0000313" key="2">
    <source>
        <dbReference type="Proteomes" id="UP000004160"/>
    </source>
</evidence>
<sequence length="356" mass="38390">MDNITKKAVELNNYSSSSSKSSGVSAGVTINYNNGFQAEVDTINISASKSNMNSNGTTYQNGLFVNVDEVHNNTKNMTLSGFNQVGGKVTGNIQNLTIESKQNTSTTTGSTKGGSIGFAPNGIPSLSANYSQTNGERKYVDNTTTFLIGDGSNLKVGKVESTAAAIGATENGKLSIDEYVGHNLENKDNTTTKGASLSLSPNSNVISGVGINYANKDLESVTKNTVIGNVEIGKTSGDEINKDLDTMTEVTKDKDTKTNVFVESQTIKYALNPEAFKEDIQKAKNEITDIGNVVENTVNPKGKDKRNIFANLRAQRWNTSFYNVTGSRMEELSRQFKAREINEKQLKEAARDIVKG</sequence>
<dbReference type="InterPro" id="IPR025157">
    <property type="entry name" value="Hemagglutinin_rpt"/>
</dbReference>
<proteinExistence type="predicted"/>
<dbReference type="GO" id="GO:0003824">
    <property type="term" value="F:catalytic activity"/>
    <property type="evidence" value="ECO:0007669"/>
    <property type="project" value="UniProtKB-ARBA"/>
</dbReference>
<dbReference type="Proteomes" id="UP000004160">
    <property type="component" value="Unassembled WGS sequence"/>
</dbReference>
<keyword evidence="2" id="KW-1185">Reference proteome</keyword>
<feature type="non-terminal residue" evidence="1">
    <location>
        <position position="356"/>
    </location>
</feature>
<accession>F7L429</accession>